<dbReference type="PANTHER" id="PTHR43289:SF6">
    <property type="entry name" value="SERINE_THREONINE-PROTEIN KINASE NEKL-3"/>
    <property type="match status" value="1"/>
</dbReference>
<name>A0A545T6H6_9GAMM</name>
<feature type="binding site" evidence="5">
    <location>
        <position position="36"/>
    </location>
    <ligand>
        <name>ATP</name>
        <dbReference type="ChEBI" id="CHEBI:30616"/>
    </ligand>
</feature>
<feature type="region of interest" description="Disordered" evidence="7">
    <location>
        <begin position="283"/>
        <end position="302"/>
    </location>
</feature>
<keyword evidence="2 5" id="KW-0547">Nucleotide-binding</keyword>
<dbReference type="PROSITE" id="PS00107">
    <property type="entry name" value="PROTEIN_KINASE_ATP"/>
    <property type="match status" value="1"/>
</dbReference>
<evidence type="ECO:0000256" key="1">
    <source>
        <dbReference type="ARBA" id="ARBA00022679"/>
    </source>
</evidence>
<dbReference type="GO" id="GO:0005524">
    <property type="term" value="F:ATP binding"/>
    <property type="evidence" value="ECO:0007669"/>
    <property type="project" value="UniProtKB-UniRule"/>
</dbReference>
<evidence type="ECO:0000256" key="2">
    <source>
        <dbReference type="ARBA" id="ARBA00022741"/>
    </source>
</evidence>
<gene>
    <name evidence="9" type="ORF">FLL45_15055</name>
</gene>
<dbReference type="PROSITE" id="PS00108">
    <property type="entry name" value="PROTEIN_KINASE_ST"/>
    <property type="match status" value="1"/>
</dbReference>
<evidence type="ECO:0000259" key="8">
    <source>
        <dbReference type="PROSITE" id="PS50011"/>
    </source>
</evidence>
<dbReference type="Proteomes" id="UP000317839">
    <property type="component" value="Unassembled WGS sequence"/>
</dbReference>
<feature type="coiled-coil region" evidence="6">
    <location>
        <begin position="445"/>
        <end position="472"/>
    </location>
</feature>
<dbReference type="SMART" id="SM00220">
    <property type="entry name" value="S_TKc"/>
    <property type="match status" value="1"/>
</dbReference>
<evidence type="ECO:0000313" key="10">
    <source>
        <dbReference type="Proteomes" id="UP000317839"/>
    </source>
</evidence>
<dbReference type="GO" id="GO:0004674">
    <property type="term" value="F:protein serine/threonine kinase activity"/>
    <property type="evidence" value="ECO:0007669"/>
    <property type="project" value="TreeGrafter"/>
</dbReference>
<keyword evidence="4 5" id="KW-0067">ATP-binding</keyword>
<organism evidence="9 10">
    <name type="scientific">Aliikangiella marina</name>
    <dbReference type="NCBI Taxonomy" id="1712262"/>
    <lineage>
        <taxon>Bacteria</taxon>
        <taxon>Pseudomonadati</taxon>
        <taxon>Pseudomonadota</taxon>
        <taxon>Gammaproteobacteria</taxon>
        <taxon>Oceanospirillales</taxon>
        <taxon>Pleioneaceae</taxon>
        <taxon>Aliikangiella</taxon>
    </lineage>
</organism>
<keyword evidence="6" id="KW-0175">Coiled coil</keyword>
<dbReference type="OrthoDB" id="9801841at2"/>
<dbReference type="EMBL" id="VIKR01000004">
    <property type="protein sequence ID" value="TQV72785.1"/>
    <property type="molecule type" value="Genomic_DNA"/>
</dbReference>
<keyword evidence="1" id="KW-0808">Transferase</keyword>
<reference evidence="9 10" key="1">
    <citation type="submission" date="2019-06" db="EMBL/GenBank/DDBJ databases">
        <title>Draft genome of Aliikangiella marina GYP-15.</title>
        <authorList>
            <person name="Wang G."/>
        </authorList>
    </citation>
    <scope>NUCLEOTIDE SEQUENCE [LARGE SCALE GENOMIC DNA]</scope>
    <source>
        <strain evidence="9 10">GYP-15</strain>
    </source>
</reference>
<dbReference type="RefSeq" id="WP_142942896.1">
    <property type="nucleotide sequence ID" value="NZ_VIKR01000004.1"/>
</dbReference>
<dbReference type="InterPro" id="IPR008271">
    <property type="entry name" value="Ser/Thr_kinase_AS"/>
</dbReference>
<dbReference type="InterPro" id="IPR000719">
    <property type="entry name" value="Prot_kinase_dom"/>
</dbReference>
<feature type="domain" description="Protein kinase" evidence="8">
    <location>
        <begin position="7"/>
        <end position="262"/>
    </location>
</feature>
<proteinExistence type="predicted"/>
<keyword evidence="10" id="KW-1185">Reference proteome</keyword>
<dbReference type="Pfam" id="PF00069">
    <property type="entry name" value="Pkinase"/>
    <property type="match status" value="1"/>
</dbReference>
<evidence type="ECO:0000256" key="3">
    <source>
        <dbReference type="ARBA" id="ARBA00022777"/>
    </source>
</evidence>
<keyword evidence="3 9" id="KW-0418">Kinase</keyword>
<dbReference type="InterPro" id="IPR017441">
    <property type="entry name" value="Protein_kinase_ATP_BS"/>
</dbReference>
<dbReference type="CDD" id="cd14014">
    <property type="entry name" value="STKc_PknB_like"/>
    <property type="match status" value="1"/>
</dbReference>
<dbReference type="AlphaFoldDB" id="A0A545T6H6"/>
<evidence type="ECO:0000256" key="7">
    <source>
        <dbReference type="SAM" id="MobiDB-lite"/>
    </source>
</evidence>
<protein>
    <submittedName>
        <fullName evidence="9">Protein kinase</fullName>
    </submittedName>
</protein>
<evidence type="ECO:0000256" key="5">
    <source>
        <dbReference type="PROSITE-ProRule" id="PRU10141"/>
    </source>
</evidence>
<dbReference type="Gene3D" id="3.30.200.20">
    <property type="entry name" value="Phosphorylase Kinase, domain 1"/>
    <property type="match status" value="1"/>
</dbReference>
<dbReference type="Gene3D" id="1.10.510.10">
    <property type="entry name" value="Transferase(Phosphotransferase) domain 1"/>
    <property type="match status" value="1"/>
</dbReference>
<accession>A0A545T6H6</accession>
<evidence type="ECO:0000313" key="9">
    <source>
        <dbReference type="EMBL" id="TQV72785.1"/>
    </source>
</evidence>
<dbReference type="InterPro" id="IPR011009">
    <property type="entry name" value="Kinase-like_dom_sf"/>
</dbReference>
<dbReference type="PANTHER" id="PTHR43289">
    <property type="entry name" value="MITOGEN-ACTIVATED PROTEIN KINASE KINASE KINASE 20-RELATED"/>
    <property type="match status" value="1"/>
</dbReference>
<comment type="caution">
    <text evidence="9">The sequence shown here is derived from an EMBL/GenBank/DDBJ whole genome shotgun (WGS) entry which is preliminary data.</text>
</comment>
<dbReference type="SUPFAM" id="SSF56112">
    <property type="entry name" value="Protein kinase-like (PK-like)"/>
    <property type="match status" value="1"/>
</dbReference>
<sequence>MINIPGYTIHSQLGVGGMATVYRATQDSLRREVALKVVSKHDKLEPQFKKRFIHEGHDLASLQHPNIATIYDISQTDDYSYYAMELLKGGSLTERMMKGLSLDEAFKIIIQIGEALDYAHENQIIHRDLKPGNILFRDYSTPILTDFGIAKNINRDTKLTQIGVLVGTPSYMSPEQCRARPVDGNSDQYSLCILFFEMITGYLPFDADDPIAIATKQVTEPVPKLPEKLRALQPVINIAMDKEPEQRYTSVGEFCRVLKDLLENDKSLKPHLLDITRRISDDDTDVSTSFKQPPGLLDSIPDPGHAQLDIPTAEEFWNEPSSRRTWLLTVLLLVTMSYGAIYYYDNYYMKQTSEEAARFIPVLMRQAERQVAASQLLTPAGNNALESLSKILEMDPENRPARQMLDDLATTYEIRARDLLNDKNYPAAETEIINGLRFVSDHKGLISVQKQLNEALNEIERKQIIAKKLKQIDSLFAAKQYIKPANNNAASEINKVLALDPENEQALAVQEKIETIEEKRLKALLDSNKLSQLSAEIKITLNLLPNSLKIRAIKKQLDQLIHQKQTQAEVASFLQKGDRQLKRGNLNEPSENNALYHFKKAQALLPESREVKKKLQELAEQFNLRAQQQINQKQFSQALVSIDNGLRADQSNSALLTLRENLERQITRDKNANQQAFSTASKLLNQGNIVLPESNNGYLILRDLLKKRPEDRTVRRLLESVPSRLEAQIREKVSSNQFAEVEAIYAKSLIYFPQSERLLSLKPLIAEAKTTYEKNRASTDRRLEFQSLVAKNSFTTNEIQQVTLLLNDIKQYNDNFSELGDGLSSIAETLQKKLNAISSMDELSVTEKVLTAGLAIEPTNRALTRLKSQFNSKRLELEQLELAKIDKMKVPVRIIARPWAHLSKIIDEQGNEVVINEKLVTPLNIRLLPGKYKVTLSNPSYKQAQSVDLTVTKVGVPKVDVAFGSMTARSFFETVNY</sequence>
<evidence type="ECO:0000256" key="6">
    <source>
        <dbReference type="SAM" id="Coils"/>
    </source>
</evidence>
<evidence type="ECO:0000256" key="4">
    <source>
        <dbReference type="ARBA" id="ARBA00022840"/>
    </source>
</evidence>
<dbReference type="PROSITE" id="PS50011">
    <property type="entry name" value="PROTEIN_KINASE_DOM"/>
    <property type="match status" value="1"/>
</dbReference>